<name>A0A978UKK3_ZIZJJ</name>
<gene>
    <name evidence="1" type="ORF">FEM48_Zijuj10G0017700</name>
</gene>
<dbReference type="EMBL" id="JAEACU010000010">
    <property type="protein sequence ID" value="KAH7515355.1"/>
    <property type="molecule type" value="Genomic_DNA"/>
</dbReference>
<proteinExistence type="predicted"/>
<sequence length="165" mass="19378">MLRHHEHPLMHCVKTGFDDVLHCFACNTLCKSNSYLCFDCNFNIHSECLLLPLTINYYDHVHPFTLISSFQEDDSNNYYYDICEERRDPDHGVYYCEECLCFVAHFECTLSLKGTTELEVSSSKQLEDIAVDEVVSEKYTIFLQWDAEIDKLREVVKKLSIKERV</sequence>
<dbReference type="InterPro" id="IPR046349">
    <property type="entry name" value="C1-like_sf"/>
</dbReference>
<dbReference type="PANTHER" id="PTHR32410:SF203">
    <property type="entry name" value="CYSTEINE_HISTIDINE-RICH C1 DOMAIN FAMILY PROTEIN"/>
    <property type="match status" value="1"/>
</dbReference>
<accession>A0A978UKK3</accession>
<organism evidence="1 2">
    <name type="scientific">Ziziphus jujuba var. spinosa</name>
    <dbReference type="NCBI Taxonomy" id="714518"/>
    <lineage>
        <taxon>Eukaryota</taxon>
        <taxon>Viridiplantae</taxon>
        <taxon>Streptophyta</taxon>
        <taxon>Embryophyta</taxon>
        <taxon>Tracheophyta</taxon>
        <taxon>Spermatophyta</taxon>
        <taxon>Magnoliopsida</taxon>
        <taxon>eudicotyledons</taxon>
        <taxon>Gunneridae</taxon>
        <taxon>Pentapetalae</taxon>
        <taxon>rosids</taxon>
        <taxon>fabids</taxon>
        <taxon>Rosales</taxon>
        <taxon>Rhamnaceae</taxon>
        <taxon>Paliureae</taxon>
        <taxon>Ziziphus</taxon>
    </lineage>
</organism>
<evidence type="ECO:0000313" key="1">
    <source>
        <dbReference type="EMBL" id="KAH7515355.1"/>
    </source>
</evidence>
<dbReference type="Proteomes" id="UP000813462">
    <property type="component" value="Unassembled WGS sequence"/>
</dbReference>
<reference evidence="1" key="1">
    <citation type="journal article" date="2021" name="Front. Plant Sci.">
        <title>Chromosome-Scale Genome Assembly for Chinese Sour Jujube and Insights Into Its Genome Evolution and Domestication Signature.</title>
        <authorList>
            <person name="Shen L.-Y."/>
            <person name="Luo H."/>
            <person name="Wang X.-L."/>
            <person name="Wang X.-M."/>
            <person name="Qiu X.-J."/>
            <person name="Liu H."/>
            <person name="Zhou S.-S."/>
            <person name="Jia K.-H."/>
            <person name="Nie S."/>
            <person name="Bao Y.-T."/>
            <person name="Zhang R.-G."/>
            <person name="Yun Q.-Z."/>
            <person name="Chai Y.-H."/>
            <person name="Lu J.-Y."/>
            <person name="Li Y."/>
            <person name="Zhao S.-W."/>
            <person name="Mao J.-F."/>
            <person name="Jia S.-G."/>
            <person name="Mao Y.-M."/>
        </authorList>
    </citation>
    <scope>NUCLEOTIDE SEQUENCE</scope>
    <source>
        <strain evidence="1">AT0</strain>
        <tissue evidence="1">Leaf</tissue>
    </source>
</reference>
<dbReference type="InterPro" id="IPR053192">
    <property type="entry name" value="Vacuole_Formation_Reg"/>
</dbReference>
<dbReference type="AlphaFoldDB" id="A0A978UKK3"/>
<dbReference type="PANTHER" id="PTHR32410">
    <property type="entry name" value="CYSTEINE/HISTIDINE-RICH C1 DOMAIN FAMILY PROTEIN"/>
    <property type="match status" value="1"/>
</dbReference>
<comment type="caution">
    <text evidence="1">The sequence shown here is derived from an EMBL/GenBank/DDBJ whole genome shotgun (WGS) entry which is preliminary data.</text>
</comment>
<protein>
    <recommendedName>
        <fullName evidence="3">DC1 domain-containing protein</fullName>
    </recommendedName>
</protein>
<evidence type="ECO:0000313" key="2">
    <source>
        <dbReference type="Proteomes" id="UP000813462"/>
    </source>
</evidence>
<evidence type="ECO:0008006" key="3">
    <source>
        <dbReference type="Google" id="ProtNLM"/>
    </source>
</evidence>
<dbReference type="SUPFAM" id="SSF57889">
    <property type="entry name" value="Cysteine-rich domain"/>
    <property type="match status" value="1"/>
</dbReference>